<dbReference type="EMBL" id="BJXB01000025">
    <property type="protein sequence ID" value="GEM48847.1"/>
    <property type="molecule type" value="Genomic_DNA"/>
</dbReference>
<protein>
    <recommendedName>
        <fullName evidence="7">Cytochrome c-type biogenesis protein</fullName>
    </recommendedName>
</protein>
<evidence type="ECO:0000313" key="10">
    <source>
        <dbReference type="Proteomes" id="UP000321306"/>
    </source>
</evidence>
<evidence type="ECO:0000256" key="5">
    <source>
        <dbReference type="ARBA" id="ARBA00022748"/>
    </source>
</evidence>
<comment type="caution">
    <text evidence="9">The sequence shown here is derived from an EMBL/GenBank/DDBJ whole genome shotgun (WGS) entry which is preliminary data.</text>
</comment>
<proteinExistence type="inferred from homology"/>
<dbReference type="AlphaFoldDB" id="A0A511N8I6"/>
<organism evidence="9 10">
    <name type="scientific">Deinococcus cellulosilyticus (strain DSM 18568 / NBRC 106333 / KACC 11606 / 5516J-15)</name>
    <dbReference type="NCBI Taxonomy" id="1223518"/>
    <lineage>
        <taxon>Bacteria</taxon>
        <taxon>Thermotogati</taxon>
        <taxon>Deinococcota</taxon>
        <taxon>Deinococci</taxon>
        <taxon>Deinococcales</taxon>
        <taxon>Deinococcaceae</taxon>
        <taxon>Deinococcus</taxon>
    </lineage>
</organism>
<dbReference type="InterPro" id="IPR038297">
    <property type="entry name" value="CcmH/CycL/NrfF/Ccl2_sf"/>
</dbReference>
<keyword evidence="6 7" id="KW-0408">Iron</keyword>
<evidence type="ECO:0000256" key="1">
    <source>
        <dbReference type="ARBA" id="ARBA00010342"/>
    </source>
</evidence>
<keyword evidence="5" id="KW-0201">Cytochrome c-type biogenesis</keyword>
<dbReference type="CDD" id="cd16378">
    <property type="entry name" value="CcmH_N"/>
    <property type="match status" value="1"/>
</dbReference>
<evidence type="ECO:0000256" key="7">
    <source>
        <dbReference type="RuleBase" id="RU364112"/>
    </source>
</evidence>
<dbReference type="GO" id="GO:0005886">
    <property type="term" value="C:plasma membrane"/>
    <property type="evidence" value="ECO:0007669"/>
    <property type="project" value="TreeGrafter"/>
</dbReference>
<dbReference type="Gene3D" id="1.10.8.640">
    <property type="entry name" value="Cytochrome C biogenesis protein"/>
    <property type="match status" value="1"/>
</dbReference>
<dbReference type="GO" id="GO:0046872">
    <property type="term" value="F:metal ion binding"/>
    <property type="evidence" value="ECO:0007669"/>
    <property type="project" value="UniProtKB-KW"/>
</dbReference>
<keyword evidence="7" id="KW-1133">Transmembrane helix</keyword>
<name>A0A511N8I6_DEIC1</name>
<keyword evidence="7" id="KW-0812">Transmembrane</keyword>
<sequence>MCAVLLFGSAALAEAPTQNAVNVTDTVQLTPEQEQEARAIAGQIKCPVCKGESLLTSSNDLSRQIYLDIKSQVKNGVGEAQILNYMVSRYGETILLNPPKKGLNWLLWIAPVAVLLGAGWALSGYLKNASRPPVVSSEDLERVNHYLQKEKES</sequence>
<dbReference type="InterPro" id="IPR051263">
    <property type="entry name" value="C-type_cytochrome_biogenesis"/>
</dbReference>
<gene>
    <name evidence="9" type="ORF">DC3_44820</name>
</gene>
<keyword evidence="10" id="KW-1185">Reference proteome</keyword>
<dbReference type="GO" id="GO:0017004">
    <property type="term" value="P:cytochrome complex assembly"/>
    <property type="evidence" value="ECO:0007669"/>
    <property type="project" value="UniProtKB-KW"/>
</dbReference>
<dbReference type="InterPro" id="IPR005616">
    <property type="entry name" value="CcmH/CycL/Ccl2/NrfF_N"/>
</dbReference>
<evidence type="ECO:0000256" key="4">
    <source>
        <dbReference type="ARBA" id="ARBA00022729"/>
    </source>
</evidence>
<evidence type="ECO:0000313" key="9">
    <source>
        <dbReference type="EMBL" id="GEM48847.1"/>
    </source>
</evidence>
<keyword evidence="7" id="KW-0472">Membrane</keyword>
<keyword evidence="2 7" id="KW-0349">Heme</keyword>
<keyword evidence="4 7" id="KW-0732">Signal</keyword>
<evidence type="ECO:0000256" key="2">
    <source>
        <dbReference type="ARBA" id="ARBA00022617"/>
    </source>
</evidence>
<comment type="similarity">
    <text evidence="1 7">Belongs to the CcmH/CycL/Ccl2/NrfF family.</text>
</comment>
<feature type="transmembrane region" description="Helical" evidence="7">
    <location>
        <begin position="105"/>
        <end position="126"/>
    </location>
</feature>
<dbReference type="Pfam" id="PF03918">
    <property type="entry name" value="CcmH"/>
    <property type="match status" value="1"/>
</dbReference>
<evidence type="ECO:0000256" key="3">
    <source>
        <dbReference type="ARBA" id="ARBA00022723"/>
    </source>
</evidence>
<reference evidence="9 10" key="1">
    <citation type="submission" date="2019-07" db="EMBL/GenBank/DDBJ databases">
        <title>Whole genome shotgun sequence of Deinococcus cellulosilyticus NBRC 106333.</title>
        <authorList>
            <person name="Hosoyama A."/>
            <person name="Uohara A."/>
            <person name="Ohji S."/>
            <person name="Ichikawa N."/>
        </authorList>
    </citation>
    <scope>NUCLEOTIDE SEQUENCE [LARGE SCALE GENOMIC DNA]</scope>
    <source>
        <strain evidence="9 10">NBRC 106333</strain>
    </source>
</reference>
<feature type="domain" description="CcmH/CycL/Ccl2/NrfF N-terminal" evidence="8">
    <location>
        <begin position="18"/>
        <end position="143"/>
    </location>
</feature>
<dbReference type="Proteomes" id="UP000321306">
    <property type="component" value="Unassembled WGS sequence"/>
</dbReference>
<dbReference type="PANTHER" id="PTHR47870">
    <property type="entry name" value="CYTOCHROME C-TYPE BIOGENESIS PROTEIN CCMH"/>
    <property type="match status" value="1"/>
</dbReference>
<comment type="function">
    <text evidence="7">Possible subunit of a heme lyase.</text>
</comment>
<accession>A0A511N8I6</accession>
<keyword evidence="3 7" id="KW-0479">Metal-binding</keyword>
<dbReference type="PANTHER" id="PTHR47870:SF1">
    <property type="entry name" value="CYTOCHROME C-TYPE BIOGENESIS PROTEIN CCMH"/>
    <property type="match status" value="1"/>
</dbReference>
<evidence type="ECO:0000259" key="8">
    <source>
        <dbReference type="Pfam" id="PF03918"/>
    </source>
</evidence>
<evidence type="ECO:0000256" key="6">
    <source>
        <dbReference type="ARBA" id="ARBA00023004"/>
    </source>
</evidence>